<dbReference type="RefSeq" id="WP_262599802.1">
    <property type="nucleotide sequence ID" value="NZ_CP103300.1"/>
</dbReference>
<gene>
    <name evidence="2" type="ORF">NX720_04990</name>
</gene>
<reference evidence="2" key="1">
    <citation type="submission" date="2022-10" db="EMBL/GenBank/DDBJ databases">
        <title>Completed Genome Sequence of two octocoral isolated bacterium, Endozoicomonas euniceicola EF212T and Endozoicomonas gorgoniicola PS125T.</title>
        <authorList>
            <person name="Chiou Y.-J."/>
            <person name="Chen Y.-H."/>
        </authorList>
    </citation>
    <scope>NUCLEOTIDE SEQUENCE</scope>
    <source>
        <strain evidence="2">EF212</strain>
    </source>
</reference>
<sequence length="371" mass="41789">MKFYPELYYCPWTLRIPYLKTTVIYWIKPLFFILLCLTSASGLLFAQTCPCPDCGKKMSELPDVRMVRCVNPNCSNFDKLTSIEDLAGLSGALKGLQLVGTGGSNPDQQPVSVQRLPEPEPEPEGACGGGEDQQIDVITGIISSLTETQQIAILQQMSNSYTRDELQKVTIQYLAQETGMSPEDFEQQLLATSSLFNIMSQECYELWRLPNTAETYCLTSRKSKVQQFIQELTRCQTTEVDMSTFSRTVKSSKLDFNIQELVRLSDSNDLSPVIEYIKRSGEAWFGFNYNSVAIILTLFPLRLTSGSTAFNIQMSFYGNTQLTVVVPFDKIKEMLSRIMAHPEYTDFYAVLFKDKKTDPGPDSKNPESASH</sequence>
<accession>A0ABY6GXI9</accession>
<evidence type="ECO:0000313" key="2">
    <source>
        <dbReference type="EMBL" id="UYM17282.1"/>
    </source>
</evidence>
<evidence type="ECO:0000256" key="1">
    <source>
        <dbReference type="SAM" id="MobiDB-lite"/>
    </source>
</evidence>
<dbReference type="Proteomes" id="UP001163255">
    <property type="component" value="Chromosome"/>
</dbReference>
<evidence type="ECO:0000313" key="3">
    <source>
        <dbReference type="Proteomes" id="UP001163255"/>
    </source>
</evidence>
<proteinExistence type="predicted"/>
<feature type="region of interest" description="Disordered" evidence="1">
    <location>
        <begin position="102"/>
        <end position="131"/>
    </location>
</feature>
<organism evidence="2 3">
    <name type="scientific">Endozoicomonas euniceicola</name>
    <dbReference type="NCBI Taxonomy" id="1234143"/>
    <lineage>
        <taxon>Bacteria</taxon>
        <taxon>Pseudomonadati</taxon>
        <taxon>Pseudomonadota</taxon>
        <taxon>Gammaproteobacteria</taxon>
        <taxon>Oceanospirillales</taxon>
        <taxon>Endozoicomonadaceae</taxon>
        <taxon>Endozoicomonas</taxon>
    </lineage>
</organism>
<dbReference type="EMBL" id="CP103300">
    <property type="protein sequence ID" value="UYM17282.1"/>
    <property type="molecule type" value="Genomic_DNA"/>
</dbReference>
<keyword evidence="3" id="KW-1185">Reference proteome</keyword>
<protein>
    <submittedName>
        <fullName evidence="2">Uncharacterized protein</fullName>
    </submittedName>
</protein>
<name>A0ABY6GXI9_9GAMM</name>